<evidence type="ECO:0000313" key="1">
    <source>
        <dbReference type="EMBL" id="MBR0669514.1"/>
    </source>
</evidence>
<proteinExistence type="predicted"/>
<reference evidence="2" key="1">
    <citation type="journal article" date="2021" name="Syst. Appl. Microbiol.">
        <title>Roseomonas hellenica sp. nov., isolated from roots of wild-growing Alkanna tinctoria.</title>
        <authorList>
            <person name="Rat A."/>
            <person name="Naranjo H.D."/>
            <person name="Lebbe L."/>
            <person name="Cnockaert M."/>
            <person name="Krigas N."/>
            <person name="Grigoriadou K."/>
            <person name="Maloupa E."/>
            <person name="Willems A."/>
        </authorList>
    </citation>
    <scope>NUCLEOTIDE SEQUENCE [LARGE SCALE GENOMIC DNA]</scope>
    <source>
        <strain evidence="2">LMG 31523</strain>
    </source>
</reference>
<sequence>PDPGCAPRLTADAPATALARLRTLGEEAPGIDLPLATAAVLSARFTLLTPAGTLPCPGPRRRLVDGGYFENSGLTTVLEVVDALRPIARDRRVALVILRIENSRATTNAGNAHGAAPQDPPGWLAEIASPVRALMATREARGEQARAAVSRAVEQSRISCAAARRAQVAADLSREVELTPCVEIGEIAFALSPGCVPIPLGWSLSDGARQEMQRQLLGAPAQGCAEGGKTGRLNNWLAMDSVFGLLAPPVPTP</sequence>
<keyword evidence="2" id="KW-1185">Reference proteome</keyword>
<name>A0ABS5FAC3_9PROT</name>
<feature type="non-terminal residue" evidence="1">
    <location>
        <position position="1"/>
    </location>
</feature>
<protein>
    <recommendedName>
        <fullName evidence="3">Patatin</fullName>
    </recommendedName>
</protein>
<evidence type="ECO:0008006" key="3">
    <source>
        <dbReference type="Google" id="ProtNLM"/>
    </source>
</evidence>
<comment type="caution">
    <text evidence="1">The sequence shown here is derived from an EMBL/GenBank/DDBJ whole genome shotgun (WGS) entry which is preliminary data.</text>
</comment>
<accession>A0ABS5FAC3</accession>
<gene>
    <name evidence="1" type="ORF">GXW71_34560</name>
</gene>
<dbReference type="EMBL" id="JAAGBB010000138">
    <property type="protein sequence ID" value="MBR0669514.1"/>
    <property type="molecule type" value="Genomic_DNA"/>
</dbReference>
<evidence type="ECO:0000313" key="2">
    <source>
        <dbReference type="Proteomes" id="UP001196870"/>
    </source>
</evidence>
<dbReference type="Proteomes" id="UP001196870">
    <property type="component" value="Unassembled WGS sequence"/>
</dbReference>
<organism evidence="1 2">
    <name type="scientific">Plastoroseomonas hellenica</name>
    <dbReference type="NCBI Taxonomy" id="2687306"/>
    <lineage>
        <taxon>Bacteria</taxon>
        <taxon>Pseudomonadati</taxon>
        <taxon>Pseudomonadota</taxon>
        <taxon>Alphaproteobacteria</taxon>
        <taxon>Acetobacterales</taxon>
        <taxon>Acetobacteraceae</taxon>
        <taxon>Plastoroseomonas</taxon>
    </lineage>
</organism>
<dbReference type="RefSeq" id="WP_211858597.1">
    <property type="nucleotide sequence ID" value="NZ_JAAGBB010000138.1"/>
</dbReference>